<keyword evidence="3 8" id="KW-0808">Transferase</keyword>
<keyword evidence="6" id="KW-0016">Alginate biosynthesis</keyword>
<comment type="subcellular location">
    <subcellularLocation>
        <location evidence="1">Periplasm</location>
    </subcellularLocation>
</comment>
<sequence length="349" mass="37954">MPMLEKISGLLLIGLIGAFGVTSAINSDWSSATQAPFKDGETQNQLETEYTNAFPFKDASISLIRAFEYLLFGQGTQNVVVGKNGWLFSAEEFQIPADYEERLHTKFGQIVDYTRKVEAHDVAVIIALIPDKARIMADQLSVARPGVLDGRYEATLAALSADGIAFTDLRPALHQARQGGQAYMKTDTHWSPAGASAAAQVLAPAIREKATQSIDFQSHSADETTEINGDLVKFVATPPLVYWSGPKPEEILILEVTQDGSDLGLFGDAPEPEGRLVGTSFSAIEHWGFLSALKLSSGVDILNLAQMGQGPFAPMNAFIAELETTENKPSLVIWEIPERYLTIDPKEQP</sequence>
<dbReference type="GO" id="GO:0016740">
    <property type="term" value="F:transferase activity"/>
    <property type="evidence" value="ECO:0007669"/>
    <property type="project" value="UniProtKB-KW"/>
</dbReference>
<evidence type="ECO:0000313" key="9">
    <source>
        <dbReference type="Proteomes" id="UP000184211"/>
    </source>
</evidence>
<evidence type="ECO:0000256" key="2">
    <source>
        <dbReference type="ARBA" id="ARBA00005182"/>
    </source>
</evidence>
<accession>A0A1M5P2G4</accession>
<evidence type="ECO:0000313" key="8">
    <source>
        <dbReference type="EMBL" id="SHG95990.1"/>
    </source>
</evidence>
<feature type="domain" description="AlgX/AlgJ SGNH hydrolase-like" evidence="7">
    <location>
        <begin position="79"/>
        <end position="338"/>
    </location>
</feature>
<comment type="pathway">
    <text evidence="2">Glycan biosynthesis; alginate biosynthesis.</text>
</comment>
<evidence type="ECO:0000259" key="7">
    <source>
        <dbReference type="Pfam" id="PF16822"/>
    </source>
</evidence>
<dbReference type="Proteomes" id="UP000184211">
    <property type="component" value="Unassembled WGS sequence"/>
</dbReference>
<evidence type="ECO:0000256" key="6">
    <source>
        <dbReference type="ARBA" id="ARBA00022841"/>
    </source>
</evidence>
<proteinExistence type="predicted"/>
<dbReference type="UniPathway" id="UPA00286"/>
<dbReference type="InterPro" id="IPR031811">
    <property type="entry name" value="ALGX/ALGJ_SGNH-like"/>
</dbReference>
<evidence type="ECO:0000256" key="1">
    <source>
        <dbReference type="ARBA" id="ARBA00004418"/>
    </source>
</evidence>
<evidence type="ECO:0000256" key="5">
    <source>
        <dbReference type="ARBA" id="ARBA00022764"/>
    </source>
</evidence>
<dbReference type="STRING" id="870908.SAMN04488044_1695"/>
<dbReference type="OrthoDB" id="9760774at2"/>
<reference evidence="9" key="1">
    <citation type="submission" date="2016-11" db="EMBL/GenBank/DDBJ databases">
        <authorList>
            <person name="Varghese N."/>
            <person name="Submissions S."/>
        </authorList>
    </citation>
    <scope>NUCLEOTIDE SEQUENCE [LARGE SCALE GENOMIC DNA]</scope>
    <source>
        <strain evidence="9">DSM 28223</strain>
    </source>
</reference>
<gene>
    <name evidence="8" type="ORF">SAMN04488044_1695</name>
</gene>
<dbReference type="GO" id="GO:0042121">
    <property type="term" value="P:alginic acid biosynthetic process"/>
    <property type="evidence" value="ECO:0007669"/>
    <property type="project" value="UniProtKB-UniPathway"/>
</dbReference>
<dbReference type="Pfam" id="PF16822">
    <property type="entry name" value="ALGX"/>
    <property type="match status" value="1"/>
</dbReference>
<dbReference type="AlphaFoldDB" id="A0A1M5P2G4"/>
<keyword evidence="5" id="KW-0574">Periplasm</keyword>
<keyword evidence="4" id="KW-0732">Signal</keyword>
<organism evidence="8 9">
    <name type="scientific">Cognatishimia maritima</name>
    <dbReference type="NCBI Taxonomy" id="870908"/>
    <lineage>
        <taxon>Bacteria</taxon>
        <taxon>Pseudomonadati</taxon>
        <taxon>Pseudomonadota</taxon>
        <taxon>Alphaproteobacteria</taxon>
        <taxon>Rhodobacterales</taxon>
        <taxon>Paracoccaceae</taxon>
        <taxon>Cognatishimia</taxon>
    </lineage>
</organism>
<keyword evidence="9" id="KW-1185">Reference proteome</keyword>
<name>A0A1M5P2G4_9RHOB</name>
<dbReference type="GO" id="GO:0042597">
    <property type="term" value="C:periplasmic space"/>
    <property type="evidence" value="ECO:0007669"/>
    <property type="project" value="UniProtKB-SubCell"/>
</dbReference>
<evidence type="ECO:0000256" key="3">
    <source>
        <dbReference type="ARBA" id="ARBA00022679"/>
    </source>
</evidence>
<protein>
    <submittedName>
        <fullName evidence="8">Alginate O-acetyltransferase complex protein AlgJ</fullName>
    </submittedName>
</protein>
<evidence type="ECO:0000256" key="4">
    <source>
        <dbReference type="ARBA" id="ARBA00022729"/>
    </source>
</evidence>
<dbReference type="EMBL" id="FQWM01000002">
    <property type="protein sequence ID" value="SHG95990.1"/>
    <property type="molecule type" value="Genomic_DNA"/>
</dbReference>